<reference evidence="1" key="1">
    <citation type="submission" date="2023-04" db="EMBL/GenBank/DDBJ databases">
        <title>Candida boidinii NBRC 1967.</title>
        <authorList>
            <person name="Ichikawa N."/>
            <person name="Sato H."/>
            <person name="Tonouchi N."/>
        </authorList>
    </citation>
    <scope>NUCLEOTIDE SEQUENCE</scope>
    <source>
        <strain evidence="1">NBRC 1967</strain>
    </source>
</reference>
<dbReference type="EMBL" id="BSXV01008675">
    <property type="protein sequence ID" value="GMF06572.1"/>
    <property type="molecule type" value="Genomic_DNA"/>
</dbReference>
<sequence>MRELVLPAELVGDKEVFDDVASNGLDNELSNEACCSQPIADDIGEILSKLFSDDGTVVEAVAAASSGSS</sequence>
<keyword evidence="2" id="KW-1185">Reference proteome</keyword>
<dbReference type="Proteomes" id="UP001165101">
    <property type="component" value="Unassembled WGS sequence"/>
</dbReference>
<comment type="caution">
    <text evidence="1">The sequence shown here is derived from an EMBL/GenBank/DDBJ whole genome shotgun (WGS) entry which is preliminary data.</text>
</comment>
<gene>
    <name evidence="1" type="ORF">Cboi01_000670400</name>
</gene>
<evidence type="ECO:0000313" key="1">
    <source>
        <dbReference type="EMBL" id="GMF06572.1"/>
    </source>
</evidence>
<organism evidence="1 2">
    <name type="scientific">Candida boidinii</name>
    <name type="common">Yeast</name>
    <dbReference type="NCBI Taxonomy" id="5477"/>
    <lineage>
        <taxon>Eukaryota</taxon>
        <taxon>Fungi</taxon>
        <taxon>Dikarya</taxon>
        <taxon>Ascomycota</taxon>
        <taxon>Saccharomycotina</taxon>
        <taxon>Pichiomycetes</taxon>
        <taxon>Pichiales</taxon>
        <taxon>Pichiaceae</taxon>
        <taxon>Ogataea</taxon>
        <taxon>Ogataea/Candida clade</taxon>
    </lineage>
</organism>
<protein>
    <submittedName>
        <fullName evidence="1">Unnamed protein product</fullName>
    </submittedName>
</protein>
<name>A0ACB5UAD3_CANBO</name>
<evidence type="ECO:0000313" key="2">
    <source>
        <dbReference type="Proteomes" id="UP001165101"/>
    </source>
</evidence>
<accession>A0ACB5UAD3</accession>
<proteinExistence type="predicted"/>